<evidence type="ECO:0000256" key="7">
    <source>
        <dbReference type="SAM" id="Phobius"/>
    </source>
</evidence>
<feature type="transmembrane region" description="Helical" evidence="7">
    <location>
        <begin position="527"/>
        <end position="552"/>
    </location>
</feature>
<evidence type="ECO:0000256" key="3">
    <source>
        <dbReference type="ARBA" id="ARBA00022475"/>
    </source>
</evidence>
<evidence type="ECO:0000256" key="5">
    <source>
        <dbReference type="ARBA" id="ARBA00022989"/>
    </source>
</evidence>
<feature type="transmembrane region" description="Helical" evidence="7">
    <location>
        <begin position="36"/>
        <end position="55"/>
    </location>
</feature>
<feature type="transmembrane region" description="Helical" evidence="7">
    <location>
        <begin position="301"/>
        <end position="321"/>
    </location>
</feature>
<dbReference type="GO" id="GO:0005337">
    <property type="term" value="F:nucleoside transmembrane transporter activity"/>
    <property type="evidence" value="ECO:0007669"/>
    <property type="project" value="InterPro"/>
</dbReference>
<dbReference type="PANTHER" id="PTHR10590">
    <property type="entry name" value="SODIUM/NUCLEOSIDE COTRANSPORTER"/>
    <property type="match status" value="1"/>
</dbReference>
<dbReference type="VEuPathDB" id="FungiDB:BDEG_23366"/>
<evidence type="ECO:0000256" key="2">
    <source>
        <dbReference type="ARBA" id="ARBA00009033"/>
    </source>
</evidence>
<comment type="subcellular location">
    <subcellularLocation>
        <location evidence="1">Cell membrane</location>
        <topology evidence="1">Multi-pass membrane protein</topology>
    </subcellularLocation>
</comment>
<feature type="transmembrane region" description="Helical" evidence="7">
    <location>
        <begin position="228"/>
        <end position="246"/>
    </location>
</feature>
<keyword evidence="3" id="KW-1003">Cell membrane</keyword>
<feature type="transmembrane region" description="Helical" evidence="7">
    <location>
        <begin position="109"/>
        <end position="127"/>
    </location>
</feature>
<evidence type="ECO:0000256" key="6">
    <source>
        <dbReference type="ARBA" id="ARBA00023136"/>
    </source>
</evidence>
<organism evidence="11 12">
    <name type="scientific">Batrachochytrium dendrobatidis (strain JEL423)</name>
    <dbReference type="NCBI Taxonomy" id="403673"/>
    <lineage>
        <taxon>Eukaryota</taxon>
        <taxon>Fungi</taxon>
        <taxon>Fungi incertae sedis</taxon>
        <taxon>Chytridiomycota</taxon>
        <taxon>Chytridiomycota incertae sedis</taxon>
        <taxon>Chytridiomycetes</taxon>
        <taxon>Rhizophydiales</taxon>
        <taxon>Rhizophydiales incertae sedis</taxon>
        <taxon>Batrachochytrium</taxon>
    </lineage>
</organism>
<feature type="transmembrane region" description="Helical" evidence="7">
    <location>
        <begin position="258"/>
        <end position="281"/>
    </location>
</feature>
<keyword evidence="4 7" id="KW-0812">Transmembrane</keyword>
<dbReference type="PANTHER" id="PTHR10590:SF4">
    <property type="entry name" value="SOLUTE CARRIER FAMILY 28 MEMBER 3"/>
    <property type="match status" value="1"/>
</dbReference>
<reference evidence="11 12" key="1">
    <citation type="submission" date="2006-10" db="EMBL/GenBank/DDBJ databases">
        <title>The Genome Sequence of Batrachochytrium dendrobatidis JEL423.</title>
        <authorList>
            <consortium name="The Broad Institute Genome Sequencing Platform"/>
            <person name="Birren B."/>
            <person name="Lander E."/>
            <person name="Galagan J."/>
            <person name="Cuomo C."/>
            <person name="Devon K."/>
            <person name="Jaffe D."/>
            <person name="Butler J."/>
            <person name="Alvarez P."/>
            <person name="Gnerre S."/>
            <person name="Grabherr M."/>
            <person name="Kleber M."/>
            <person name="Mauceli E."/>
            <person name="Brockman W."/>
            <person name="Young S."/>
            <person name="LaButti K."/>
            <person name="Sykes S."/>
            <person name="DeCaprio D."/>
            <person name="Crawford M."/>
            <person name="Koehrsen M."/>
            <person name="Engels R."/>
            <person name="Montgomery P."/>
            <person name="Pearson M."/>
            <person name="Howarth C."/>
            <person name="Larson L."/>
            <person name="White J."/>
            <person name="O'Leary S."/>
            <person name="Kodira C."/>
            <person name="Zeng Q."/>
            <person name="Yandava C."/>
            <person name="Alvarado L."/>
            <person name="Longcore J."/>
            <person name="James T."/>
        </authorList>
    </citation>
    <scope>NUCLEOTIDE SEQUENCE [LARGE SCALE GENOMIC DNA]</scope>
    <source>
        <strain evidence="11 12">JEL423</strain>
    </source>
</reference>
<proteinExistence type="inferred from homology"/>
<dbReference type="EMBL" id="DS022303">
    <property type="protein sequence ID" value="OAJ39527.1"/>
    <property type="molecule type" value="Genomic_DNA"/>
</dbReference>
<dbReference type="Pfam" id="PF07662">
    <property type="entry name" value="Nucleos_tra2_C"/>
    <property type="match status" value="1"/>
</dbReference>
<evidence type="ECO:0000313" key="11">
    <source>
        <dbReference type="EMBL" id="OAJ39527.1"/>
    </source>
</evidence>
<name>A0A177WHD9_BATDL</name>
<feature type="transmembrane region" description="Helical" evidence="7">
    <location>
        <begin position="495"/>
        <end position="521"/>
    </location>
</feature>
<dbReference type="AlphaFoldDB" id="A0A177WHD9"/>
<dbReference type="STRING" id="403673.A0A177WHD9"/>
<evidence type="ECO:0008006" key="13">
    <source>
        <dbReference type="Google" id="ProtNLM"/>
    </source>
</evidence>
<dbReference type="InterPro" id="IPR008276">
    <property type="entry name" value="C_nuclsd_transpt"/>
</dbReference>
<dbReference type="Proteomes" id="UP000077115">
    <property type="component" value="Unassembled WGS sequence"/>
</dbReference>
<dbReference type="InterPro" id="IPR011642">
    <property type="entry name" value="Gate_dom"/>
</dbReference>
<sequence>MEAQHEVKIDPESKHEYDAEPTTVKPMFMKRTKKELLIDLGIWILITAYAVTLFVKGRGKDGFELYTILYAFISLRLLARHISISQIIYTPLGKAVDVITAPFKKISPIIRSFTFLAFTLSVMLIVSMTNPESGDNTRIARLQSFLGVLVTIFLMWLTSTNRRAVPWHTVASGMFMQYIIALFVLRSSFGFNIFKYISVKIAAFLDYSHFGLEFLISNSYDHTLFAPSVFPAIIFFCSFVSIVYYFGGMQYIIAKMAWFMMFAMDVSGAEAVVAAASPFIGQGENALLVRPFVEHMTKSELHAIMTAGFSTIAGSVLLFYISITGNGAAILTSCIMSIPASLLLSKMRYPESDVPMTKGSVRIVEHGEKEANFLHAAGNGAATGIQLVLLIGATLIAIVALFTVANDIYGNLFSIVGLYNTIHPARPDGTYDQVTIQFTLSYLFFPIAWLVGIPISQARDAGEVMATKMVVNEFVAYLSLGKTPSIPQNSRAFNLMVFALCGFANISSIGIQLGCLGAIAPTRKADLATLVVSAMLVGTVATFLTAAVAGTLL</sequence>
<keyword evidence="5 7" id="KW-1133">Transmembrane helix</keyword>
<dbReference type="eggNOG" id="KOG3747">
    <property type="taxonomic scope" value="Eukaryota"/>
</dbReference>
<evidence type="ECO:0000259" key="8">
    <source>
        <dbReference type="Pfam" id="PF01773"/>
    </source>
</evidence>
<feature type="transmembrane region" description="Helical" evidence="7">
    <location>
        <begin position="384"/>
        <end position="405"/>
    </location>
</feature>
<feature type="domain" description="Concentrative nucleoside transporter N-terminal" evidence="8">
    <location>
        <begin position="146"/>
        <end position="217"/>
    </location>
</feature>
<dbReference type="GO" id="GO:0005886">
    <property type="term" value="C:plasma membrane"/>
    <property type="evidence" value="ECO:0007669"/>
    <property type="project" value="UniProtKB-SubCell"/>
</dbReference>
<evidence type="ECO:0000259" key="9">
    <source>
        <dbReference type="Pfam" id="PF07662"/>
    </source>
</evidence>
<reference evidence="11 12" key="2">
    <citation type="submission" date="2016-05" db="EMBL/GenBank/DDBJ databases">
        <title>Lineage-specific infection strategies underlie the spectrum of fungal disease in amphibians.</title>
        <authorList>
            <person name="Cuomo C.A."/>
            <person name="Farrer R.A."/>
            <person name="James T."/>
            <person name="Longcore J."/>
            <person name="Birren B."/>
        </authorList>
    </citation>
    <scope>NUCLEOTIDE SEQUENCE [LARGE SCALE GENOMIC DNA]</scope>
    <source>
        <strain evidence="11 12">JEL423</strain>
    </source>
</reference>
<dbReference type="InterPro" id="IPR011657">
    <property type="entry name" value="CNT_C_dom"/>
</dbReference>
<keyword evidence="6 7" id="KW-0472">Membrane</keyword>
<evidence type="ECO:0000256" key="1">
    <source>
        <dbReference type="ARBA" id="ARBA00004651"/>
    </source>
</evidence>
<comment type="similarity">
    <text evidence="2">Belongs to the concentrative nucleoside transporter (CNT) (TC 2.A.41) family.</text>
</comment>
<feature type="transmembrane region" description="Helical" evidence="7">
    <location>
        <begin position="165"/>
        <end position="185"/>
    </location>
</feature>
<feature type="transmembrane region" description="Helical" evidence="7">
    <location>
        <begin position="139"/>
        <end position="159"/>
    </location>
</feature>
<evidence type="ECO:0000256" key="4">
    <source>
        <dbReference type="ARBA" id="ARBA00022692"/>
    </source>
</evidence>
<dbReference type="GO" id="GO:0015293">
    <property type="term" value="F:symporter activity"/>
    <property type="evidence" value="ECO:0007669"/>
    <property type="project" value="TreeGrafter"/>
</dbReference>
<accession>A0A177WHD9</accession>
<dbReference type="Pfam" id="PF01773">
    <property type="entry name" value="Nucleos_tra2_N"/>
    <property type="match status" value="1"/>
</dbReference>
<dbReference type="Pfam" id="PF07670">
    <property type="entry name" value="Gate"/>
    <property type="match status" value="1"/>
</dbReference>
<evidence type="ECO:0000313" key="12">
    <source>
        <dbReference type="Proteomes" id="UP000077115"/>
    </source>
</evidence>
<feature type="domain" description="Concentrative nucleoside transporter C-terminal" evidence="9">
    <location>
        <begin position="330"/>
        <end position="550"/>
    </location>
</feature>
<feature type="transmembrane region" description="Helical" evidence="7">
    <location>
        <begin position="67"/>
        <end position="89"/>
    </location>
</feature>
<protein>
    <recommendedName>
        <fullName evidence="13">NupC family nucleoside transporter</fullName>
    </recommendedName>
</protein>
<dbReference type="OrthoDB" id="6075923at2759"/>
<gene>
    <name evidence="11" type="ORF">BDEG_23366</name>
</gene>
<evidence type="ECO:0000259" key="10">
    <source>
        <dbReference type="Pfam" id="PF07670"/>
    </source>
</evidence>
<dbReference type="InterPro" id="IPR002668">
    <property type="entry name" value="CNT_N_dom"/>
</dbReference>
<feature type="domain" description="Nucleoside transporter/FeoB GTPase Gate" evidence="10">
    <location>
        <begin position="228"/>
        <end position="325"/>
    </location>
</feature>